<evidence type="ECO:0000313" key="2">
    <source>
        <dbReference type="EMBL" id="KAK9142493.1"/>
    </source>
</evidence>
<keyword evidence="3" id="KW-1185">Reference proteome</keyword>
<name>A0AAP0PES0_9MAGN</name>
<evidence type="ECO:0000256" key="1">
    <source>
        <dbReference type="SAM" id="MobiDB-lite"/>
    </source>
</evidence>
<feature type="compositionally biased region" description="Low complexity" evidence="1">
    <location>
        <begin position="137"/>
        <end position="147"/>
    </location>
</feature>
<sequence length="298" mass="33327">MPCLVLIDSFTRDEHPLSEIHTRTDDHDPESVKQQQTREGEDRRLSLSISEILLSHFYTAKDERPLSEIHTRMDDHDSDIRHGTSGFGFDSTSNMVTAPEDVWEDYLRDAFEDVNDVHDSSSTSEPLTVPIEEFDATPTSSRTRTTTADGRGNETKKKRKVSNDVYIGDQMVAAVQIVANEISKVTSAIRVEHDLRESFINAMAEVHELLTDVERAIHGKQDYGSRGAYGRIHDFATESDFLGYMRCLIDLGLLGTHFLDGSNVEPAVFFWIGTMLFGASTEKPYLEGGAKTDTGSCT</sequence>
<protein>
    <submittedName>
        <fullName evidence="2">Uncharacterized protein</fullName>
    </submittedName>
</protein>
<feature type="region of interest" description="Disordered" evidence="1">
    <location>
        <begin position="16"/>
        <end position="44"/>
    </location>
</feature>
<feature type="region of interest" description="Disordered" evidence="1">
    <location>
        <begin position="135"/>
        <end position="157"/>
    </location>
</feature>
<evidence type="ECO:0000313" key="3">
    <source>
        <dbReference type="Proteomes" id="UP001420932"/>
    </source>
</evidence>
<dbReference type="Proteomes" id="UP001420932">
    <property type="component" value="Unassembled WGS sequence"/>
</dbReference>
<comment type="caution">
    <text evidence="2">The sequence shown here is derived from an EMBL/GenBank/DDBJ whole genome shotgun (WGS) entry which is preliminary data.</text>
</comment>
<dbReference type="EMBL" id="JBBNAF010000005">
    <property type="protein sequence ID" value="KAK9142493.1"/>
    <property type="molecule type" value="Genomic_DNA"/>
</dbReference>
<accession>A0AAP0PES0</accession>
<proteinExistence type="predicted"/>
<reference evidence="2 3" key="1">
    <citation type="submission" date="2024-01" db="EMBL/GenBank/DDBJ databases">
        <title>Genome assemblies of Stephania.</title>
        <authorList>
            <person name="Yang L."/>
        </authorList>
    </citation>
    <scope>NUCLEOTIDE SEQUENCE [LARGE SCALE GENOMIC DNA]</scope>
    <source>
        <strain evidence="2">YNDBR</strain>
        <tissue evidence="2">Leaf</tissue>
    </source>
</reference>
<dbReference type="AlphaFoldDB" id="A0AAP0PES0"/>
<gene>
    <name evidence="2" type="ORF">Syun_011893</name>
</gene>
<organism evidence="2 3">
    <name type="scientific">Stephania yunnanensis</name>
    <dbReference type="NCBI Taxonomy" id="152371"/>
    <lineage>
        <taxon>Eukaryota</taxon>
        <taxon>Viridiplantae</taxon>
        <taxon>Streptophyta</taxon>
        <taxon>Embryophyta</taxon>
        <taxon>Tracheophyta</taxon>
        <taxon>Spermatophyta</taxon>
        <taxon>Magnoliopsida</taxon>
        <taxon>Ranunculales</taxon>
        <taxon>Menispermaceae</taxon>
        <taxon>Menispermoideae</taxon>
        <taxon>Cissampelideae</taxon>
        <taxon>Stephania</taxon>
    </lineage>
</organism>